<gene>
    <name evidence="2" type="ORF">GLV81_17680</name>
</gene>
<dbReference type="EMBL" id="CP046566">
    <property type="protein sequence ID" value="QGW29700.1"/>
    <property type="molecule type" value="Genomic_DNA"/>
</dbReference>
<proteinExistence type="predicted"/>
<evidence type="ECO:0000313" key="2">
    <source>
        <dbReference type="EMBL" id="QGW29700.1"/>
    </source>
</evidence>
<organism evidence="2 3">
    <name type="scientific">Phnomibacter ginsenosidimutans</name>
    <dbReference type="NCBI Taxonomy" id="2676868"/>
    <lineage>
        <taxon>Bacteria</taxon>
        <taxon>Pseudomonadati</taxon>
        <taxon>Bacteroidota</taxon>
        <taxon>Chitinophagia</taxon>
        <taxon>Chitinophagales</taxon>
        <taxon>Chitinophagaceae</taxon>
        <taxon>Phnomibacter</taxon>
    </lineage>
</organism>
<accession>A0A6I6GH18</accession>
<dbReference type="RefSeq" id="WP_157480155.1">
    <property type="nucleotide sequence ID" value="NZ_CP046566.1"/>
</dbReference>
<evidence type="ECO:0000259" key="1">
    <source>
        <dbReference type="Pfam" id="PF00005"/>
    </source>
</evidence>
<dbReference type="Gene3D" id="3.40.50.300">
    <property type="entry name" value="P-loop containing nucleotide triphosphate hydrolases"/>
    <property type="match status" value="1"/>
</dbReference>
<dbReference type="Pfam" id="PF00005">
    <property type="entry name" value="ABC_tran"/>
    <property type="match status" value="1"/>
</dbReference>
<dbReference type="SUPFAM" id="SSF52540">
    <property type="entry name" value="P-loop containing nucleoside triphosphate hydrolases"/>
    <property type="match status" value="1"/>
</dbReference>
<protein>
    <submittedName>
        <fullName evidence="2">ATP-binding cassette domain-containing protein</fullName>
    </submittedName>
</protein>
<keyword evidence="3" id="KW-1185">Reference proteome</keyword>
<dbReference type="KEGG" id="fls:GLV81_17680"/>
<sequence length="157" mass="17190">MSAPIIQVDNLSKQYRLGQVGTGTIKDDVKRWWHRIRGKEDPFLTIGDSNDRSQKGNSEYIWALKNINFSVQPGEVLGIIGRNGAGKSTLLKLLSRVTEPTTGRIAMRGRVASLLEVGTGFHPDLTGRENIYLNGAILGMTKKKSPASLMKSLTLPG</sequence>
<keyword evidence="2" id="KW-0067">ATP-binding</keyword>
<evidence type="ECO:0000313" key="3">
    <source>
        <dbReference type="Proteomes" id="UP000426027"/>
    </source>
</evidence>
<reference evidence="2 3" key="1">
    <citation type="submission" date="2019-11" db="EMBL/GenBank/DDBJ databases">
        <authorList>
            <person name="Im W.T."/>
        </authorList>
    </citation>
    <scope>NUCLEOTIDE SEQUENCE [LARGE SCALE GENOMIC DNA]</scope>
    <source>
        <strain evidence="2 3">SB-02</strain>
    </source>
</reference>
<dbReference type="Proteomes" id="UP000426027">
    <property type="component" value="Chromosome"/>
</dbReference>
<dbReference type="GO" id="GO:0016887">
    <property type="term" value="F:ATP hydrolysis activity"/>
    <property type="evidence" value="ECO:0007669"/>
    <property type="project" value="InterPro"/>
</dbReference>
<dbReference type="InterPro" id="IPR003439">
    <property type="entry name" value="ABC_transporter-like_ATP-bd"/>
</dbReference>
<dbReference type="InterPro" id="IPR050683">
    <property type="entry name" value="Bact_Polysacc_Export_ATP-bd"/>
</dbReference>
<keyword evidence="2" id="KW-0547">Nucleotide-binding</keyword>
<dbReference type="InterPro" id="IPR027417">
    <property type="entry name" value="P-loop_NTPase"/>
</dbReference>
<dbReference type="PANTHER" id="PTHR46743:SF2">
    <property type="entry name" value="TEICHOIC ACIDS EXPORT ATP-BINDING PROTEIN TAGH"/>
    <property type="match status" value="1"/>
</dbReference>
<dbReference type="PANTHER" id="PTHR46743">
    <property type="entry name" value="TEICHOIC ACIDS EXPORT ATP-BINDING PROTEIN TAGH"/>
    <property type="match status" value="1"/>
</dbReference>
<feature type="domain" description="ABC transporter" evidence="1">
    <location>
        <begin position="64"/>
        <end position="110"/>
    </location>
</feature>
<dbReference type="AlphaFoldDB" id="A0A6I6GH18"/>
<name>A0A6I6GH18_9BACT</name>
<dbReference type="GO" id="GO:0005524">
    <property type="term" value="F:ATP binding"/>
    <property type="evidence" value="ECO:0007669"/>
    <property type="project" value="UniProtKB-KW"/>
</dbReference>